<proteinExistence type="predicted"/>
<evidence type="ECO:0000313" key="1">
    <source>
        <dbReference type="EMBL" id="GMT16081.1"/>
    </source>
</evidence>
<dbReference type="AlphaFoldDB" id="A0AAV5V8X0"/>
<organism evidence="1 2">
    <name type="scientific">Pristionchus fissidentatus</name>
    <dbReference type="NCBI Taxonomy" id="1538716"/>
    <lineage>
        <taxon>Eukaryota</taxon>
        <taxon>Metazoa</taxon>
        <taxon>Ecdysozoa</taxon>
        <taxon>Nematoda</taxon>
        <taxon>Chromadorea</taxon>
        <taxon>Rhabditida</taxon>
        <taxon>Rhabditina</taxon>
        <taxon>Diplogasteromorpha</taxon>
        <taxon>Diplogasteroidea</taxon>
        <taxon>Neodiplogasteridae</taxon>
        <taxon>Pristionchus</taxon>
    </lineage>
</organism>
<feature type="non-terminal residue" evidence="1">
    <location>
        <position position="1"/>
    </location>
</feature>
<dbReference type="Proteomes" id="UP001432322">
    <property type="component" value="Unassembled WGS sequence"/>
</dbReference>
<protein>
    <submittedName>
        <fullName evidence="1">Uncharacterized protein</fullName>
    </submittedName>
</protein>
<reference evidence="1" key="1">
    <citation type="submission" date="2023-10" db="EMBL/GenBank/DDBJ databases">
        <title>Genome assembly of Pristionchus species.</title>
        <authorList>
            <person name="Yoshida K."/>
            <person name="Sommer R.J."/>
        </authorList>
    </citation>
    <scope>NUCLEOTIDE SEQUENCE</scope>
    <source>
        <strain evidence="1">RS5133</strain>
    </source>
</reference>
<dbReference type="EMBL" id="BTSY01000002">
    <property type="protein sequence ID" value="GMT16081.1"/>
    <property type="molecule type" value="Genomic_DNA"/>
</dbReference>
<comment type="caution">
    <text evidence="1">The sequence shown here is derived from an EMBL/GenBank/DDBJ whole genome shotgun (WGS) entry which is preliminary data.</text>
</comment>
<sequence length="121" mass="14937">NRETLSGRTFFRIEIIPEMHAICEKFQPEVKVDLCKWFMLFTYYEMNEREASNKYYQKRRAQNVIPAPLEGPTDHFWLREFESDRLIYFNYEQHSLHERDTEESIDWRRSGLFLQYDWNLG</sequence>
<evidence type="ECO:0000313" key="2">
    <source>
        <dbReference type="Proteomes" id="UP001432322"/>
    </source>
</evidence>
<keyword evidence="2" id="KW-1185">Reference proteome</keyword>
<gene>
    <name evidence="1" type="ORF">PFISCL1PPCAC_7378</name>
</gene>
<name>A0AAV5V8X0_9BILA</name>
<accession>A0AAV5V8X0</accession>